<dbReference type="RefSeq" id="WP_353942815.1">
    <property type="nucleotide sequence ID" value="NZ_CP159534.1"/>
</dbReference>
<sequence length="294" mass="32166">MTLTAPTDRAVLEEACLAAGFDSSGAEPIRLAENAVWRLAGGRVARIARPGQNDAAAREVEVARWLERSGVPAVRALDVPQPLTVAGGCPATFWEELPPHENGRVADVVHLLKQLHALPKPDLDLGVLNPFVRVAERIDAAVTLSQEDRQWLSGRLQDLTTGWADLPTGLPECVVHGDAWVGNVVVTKQGPLLIDFERASFGPPEWDLVSTAVKLTTTGAVSEDEYAEFCDTYGTDVTRWAGYELLAGARTLRMTTYAAQHAATHREWQAEAQHRVDCLRGRAGRPPWRWKGIM</sequence>
<dbReference type="InterPro" id="IPR051678">
    <property type="entry name" value="AGP_Transferase"/>
</dbReference>
<feature type="domain" description="Aminoglycoside phosphotransferase" evidence="1">
    <location>
        <begin position="32"/>
        <end position="242"/>
    </location>
</feature>
<organism evidence="2">
    <name type="scientific">Streptomyces tabacisoli</name>
    <dbReference type="NCBI Taxonomy" id="3156398"/>
    <lineage>
        <taxon>Bacteria</taxon>
        <taxon>Bacillati</taxon>
        <taxon>Actinomycetota</taxon>
        <taxon>Actinomycetes</taxon>
        <taxon>Kitasatosporales</taxon>
        <taxon>Streptomycetaceae</taxon>
        <taxon>Streptomyces</taxon>
    </lineage>
</organism>
<name>A0AAU8IT00_9ACTN</name>
<gene>
    <name evidence="2" type="ORF">ABII15_14925</name>
</gene>
<dbReference type="AlphaFoldDB" id="A0AAU8IT00"/>
<dbReference type="EMBL" id="CP159534">
    <property type="protein sequence ID" value="XCJ71188.1"/>
    <property type="molecule type" value="Genomic_DNA"/>
</dbReference>
<dbReference type="KEGG" id="stac:ABII15_14925"/>
<dbReference type="Gene3D" id="3.90.1200.10">
    <property type="match status" value="1"/>
</dbReference>
<evidence type="ECO:0000259" key="1">
    <source>
        <dbReference type="Pfam" id="PF01636"/>
    </source>
</evidence>
<evidence type="ECO:0000313" key="2">
    <source>
        <dbReference type="EMBL" id="XCJ71188.1"/>
    </source>
</evidence>
<proteinExistence type="predicted"/>
<dbReference type="Pfam" id="PF01636">
    <property type="entry name" value="APH"/>
    <property type="match status" value="1"/>
</dbReference>
<keyword evidence="2" id="KW-0808">Transferase</keyword>
<dbReference type="InterPro" id="IPR002575">
    <property type="entry name" value="Aminoglycoside_PTrfase"/>
</dbReference>
<accession>A0AAU8IT00</accession>
<dbReference type="EC" id="2.7.1.-" evidence="2"/>
<reference evidence="2" key="1">
    <citation type="submission" date="2024-06" db="EMBL/GenBank/DDBJ databases">
        <title>Streptomyces sp. strain HUAS MG91 genome sequences.</title>
        <authorList>
            <person name="Mo P."/>
        </authorList>
    </citation>
    <scope>NUCLEOTIDE SEQUENCE</scope>
    <source>
        <strain evidence="2">HUAS MG91</strain>
    </source>
</reference>
<dbReference type="PANTHER" id="PTHR21310">
    <property type="entry name" value="AMINOGLYCOSIDE PHOSPHOTRANSFERASE-RELATED-RELATED"/>
    <property type="match status" value="1"/>
</dbReference>
<dbReference type="PANTHER" id="PTHR21310:SF40">
    <property type="entry name" value="AMINOGLYCOSIDE PHOSPHOTRANSFERASE DOMAIN-CONTAINING PROTEIN-RELATED"/>
    <property type="match status" value="1"/>
</dbReference>
<dbReference type="InterPro" id="IPR011009">
    <property type="entry name" value="Kinase-like_dom_sf"/>
</dbReference>
<dbReference type="SUPFAM" id="SSF56112">
    <property type="entry name" value="Protein kinase-like (PK-like)"/>
    <property type="match status" value="1"/>
</dbReference>
<protein>
    <submittedName>
        <fullName evidence="2">Aminoglycoside phosphotransferase family protein</fullName>
        <ecNumber evidence="2">2.7.1.-</ecNumber>
    </submittedName>
</protein>
<dbReference type="GO" id="GO:0016740">
    <property type="term" value="F:transferase activity"/>
    <property type="evidence" value="ECO:0007669"/>
    <property type="project" value="UniProtKB-KW"/>
</dbReference>